<keyword evidence="2" id="KW-1185">Reference proteome</keyword>
<accession>A0ACC7NYA6</accession>
<dbReference type="Proteomes" id="UP001631969">
    <property type="component" value="Unassembled WGS sequence"/>
</dbReference>
<comment type="caution">
    <text evidence="1">The sequence shown here is derived from an EMBL/GenBank/DDBJ whole genome shotgun (WGS) entry which is preliminary data.</text>
</comment>
<organism evidence="1 2">
    <name type="scientific">Paenibacillus mesotrionivorans</name>
    <dbReference type="NCBI Taxonomy" id="3160968"/>
    <lineage>
        <taxon>Bacteria</taxon>
        <taxon>Bacillati</taxon>
        <taxon>Bacillota</taxon>
        <taxon>Bacilli</taxon>
        <taxon>Bacillales</taxon>
        <taxon>Paenibacillaceae</taxon>
        <taxon>Paenibacillus</taxon>
    </lineage>
</organism>
<dbReference type="EMBL" id="JBJURJ010000009">
    <property type="protein sequence ID" value="MFM9329749.1"/>
    <property type="molecule type" value="Genomic_DNA"/>
</dbReference>
<gene>
    <name evidence="1" type="primary">typA</name>
    <name evidence="1" type="ORF">ACI1P1_15750</name>
</gene>
<name>A0ACC7NYA6_9BACL</name>
<protein>
    <submittedName>
        <fullName evidence="1">Translational GTPase TypA</fullName>
    </submittedName>
</protein>
<reference evidence="1" key="1">
    <citation type="submission" date="2024-12" db="EMBL/GenBank/DDBJ databases">
        <authorList>
            <person name="Wu N."/>
        </authorList>
    </citation>
    <scope>NUCLEOTIDE SEQUENCE</scope>
    <source>
        <strain evidence="1">P15</strain>
    </source>
</reference>
<proteinExistence type="predicted"/>
<evidence type="ECO:0000313" key="1">
    <source>
        <dbReference type="EMBL" id="MFM9329749.1"/>
    </source>
</evidence>
<sequence length="613" mass="68338">MHAREKIRNIAIIAHVDHGKTTLVDKLLQQSGIFRENEAIQERAMDSNDIERERGITILAKNTAIEYKDYLINIVDTPGHADFGGEVERIMKMVDGVLLVVDAFEGCMPQTKFVTRKALESGLHPIVVVNKIDRPNARPEEVIDEVLDLFIELGASDEQLDFPVVYASALQGTSSLTADNQQPNMEAIYETIVGRTPAPTESVTDPLQFLVTLMDYNEYMGRIAIGRINRGVIRQGQAVAVCTREGNVKQARIEKLFGFQGLKRVEVEEAGAGDIVAIAGIKDINIGETIADLANPEALPVLEIDEPTLQMTFLVNNSPFAGKEGKFVTSRKIRERLYKEVETDVSLRVEDTDSPDAFVVSGRGELHLGILIENMRREGYEMQVSKPEVIIKEIDGEKMEPIERLIIDVPEENMGAVMESLGSRKAEMINMTNNGMGSVRLEFLIPARGLIGYRTHFLTLTRGYGVMNHAFEKYGPYLGAGVGGRHQGVLISTENGTSTLYGILSVEDRGILFLMPGAEVYEGMIVGEHTRDTDIVVNICKEKAVNNIRSATKEETVRMKTPRLFSLEAALEYLNDDEYCEITPKSIRLRKKLLNRGERERAEKQRKNAEVNS</sequence>
<evidence type="ECO:0000313" key="2">
    <source>
        <dbReference type="Proteomes" id="UP001631969"/>
    </source>
</evidence>